<sequence length="255" mass="28403">MEYPQAFIGLPVSLLLARISISCGISTQISALGSTWSNLNSYTGPAGSQGRLPELVEEQPKHSAHGMLALPLGSRLLRKDPEGGSRSWLRINQTTHDILALSRNACLDAWLSASPAESRRWLPELAEDQPKPSANGKHAHSALLHRLSRNTCFGAQLSAPPERSRRRPAELADDQPKHSANGILPLELGSRLLQKDPERGSRCWLRIKKSTQLMKRFRIPNVVPLPLLFASDWTQNVALWRSFRINERTYLMGPD</sequence>
<evidence type="ECO:0000313" key="4">
    <source>
        <dbReference type="Proteomes" id="UP000326924"/>
    </source>
</evidence>
<accession>A0A5J5EZM3</accession>
<comment type="caution">
    <text evidence="3">The sequence shown here is derived from an EMBL/GenBank/DDBJ whole genome shotgun (WGS) entry which is preliminary data.</text>
</comment>
<feature type="region of interest" description="Disordered" evidence="1">
    <location>
        <begin position="156"/>
        <end position="181"/>
    </location>
</feature>
<evidence type="ECO:0000313" key="3">
    <source>
        <dbReference type="EMBL" id="KAA8908798.1"/>
    </source>
</evidence>
<feature type="chain" id="PRO_5023875033" evidence="2">
    <location>
        <begin position="25"/>
        <end position="255"/>
    </location>
</feature>
<keyword evidence="2" id="KW-0732">Signal</keyword>
<dbReference type="AlphaFoldDB" id="A0A5J5EZM3"/>
<gene>
    <name evidence="3" type="ORF">FN846DRAFT_889370</name>
</gene>
<organism evidence="3 4">
    <name type="scientific">Sphaerosporella brunnea</name>
    <dbReference type="NCBI Taxonomy" id="1250544"/>
    <lineage>
        <taxon>Eukaryota</taxon>
        <taxon>Fungi</taxon>
        <taxon>Dikarya</taxon>
        <taxon>Ascomycota</taxon>
        <taxon>Pezizomycotina</taxon>
        <taxon>Pezizomycetes</taxon>
        <taxon>Pezizales</taxon>
        <taxon>Pyronemataceae</taxon>
        <taxon>Sphaerosporella</taxon>
    </lineage>
</organism>
<evidence type="ECO:0000256" key="2">
    <source>
        <dbReference type="SAM" id="SignalP"/>
    </source>
</evidence>
<evidence type="ECO:0000256" key="1">
    <source>
        <dbReference type="SAM" id="MobiDB-lite"/>
    </source>
</evidence>
<dbReference type="InParanoid" id="A0A5J5EZM3"/>
<feature type="compositionally biased region" description="Basic and acidic residues" evidence="1">
    <location>
        <begin position="167"/>
        <end position="177"/>
    </location>
</feature>
<protein>
    <submittedName>
        <fullName evidence="3">Uncharacterized protein</fullName>
    </submittedName>
</protein>
<feature type="signal peptide" evidence="2">
    <location>
        <begin position="1"/>
        <end position="24"/>
    </location>
</feature>
<dbReference type="EMBL" id="VXIS01000065">
    <property type="protein sequence ID" value="KAA8908798.1"/>
    <property type="molecule type" value="Genomic_DNA"/>
</dbReference>
<name>A0A5J5EZM3_9PEZI</name>
<reference evidence="3 4" key="1">
    <citation type="submission" date="2019-09" db="EMBL/GenBank/DDBJ databases">
        <title>Draft genome of the ectomycorrhizal ascomycete Sphaerosporella brunnea.</title>
        <authorList>
            <consortium name="DOE Joint Genome Institute"/>
            <person name="Benucci G.M."/>
            <person name="Marozzi G."/>
            <person name="Antonielli L."/>
            <person name="Sanchez S."/>
            <person name="Marco P."/>
            <person name="Wang X."/>
            <person name="Falini L.B."/>
            <person name="Barry K."/>
            <person name="Haridas S."/>
            <person name="Lipzen A."/>
            <person name="Labutti K."/>
            <person name="Grigoriev I.V."/>
            <person name="Murat C."/>
            <person name="Martin F."/>
            <person name="Albertini E."/>
            <person name="Donnini D."/>
            <person name="Bonito G."/>
        </authorList>
    </citation>
    <scope>NUCLEOTIDE SEQUENCE [LARGE SCALE GENOMIC DNA]</scope>
    <source>
        <strain evidence="3 4">Sb_GMNB300</strain>
    </source>
</reference>
<proteinExistence type="predicted"/>
<dbReference type="Proteomes" id="UP000326924">
    <property type="component" value="Unassembled WGS sequence"/>
</dbReference>
<keyword evidence="4" id="KW-1185">Reference proteome</keyword>